<gene>
    <name evidence="1" type="ORF">WMSIL1_LOCUS1320</name>
</gene>
<dbReference type="EMBL" id="CABIJS010000033">
    <property type="protein sequence ID" value="VUZ40475.1"/>
    <property type="molecule type" value="Genomic_DNA"/>
</dbReference>
<dbReference type="Proteomes" id="UP000321570">
    <property type="component" value="Unassembled WGS sequence"/>
</dbReference>
<keyword evidence="2" id="KW-1185">Reference proteome</keyword>
<name>A0A564XZK2_HYMDI</name>
<evidence type="ECO:0000313" key="1">
    <source>
        <dbReference type="EMBL" id="VUZ40475.1"/>
    </source>
</evidence>
<sequence length="52" mass="6185">MGQRLTSREEVEMKKLVSLFESRLAKLYEEGMRKLMARWEDVINKNGDCVEH</sequence>
<evidence type="ECO:0000313" key="2">
    <source>
        <dbReference type="Proteomes" id="UP000321570"/>
    </source>
</evidence>
<organism evidence="1 2">
    <name type="scientific">Hymenolepis diminuta</name>
    <name type="common">Rat tapeworm</name>
    <dbReference type="NCBI Taxonomy" id="6216"/>
    <lineage>
        <taxon>Eukaryota</taxon>
        <taxon>Metazoa</taxon>
        <taxon>Spiralia</taxon>
        <taxon>Lophotrochozoa</taxon>
        <taxon>Platyhelminthes</taxon>
        <taxon>Cestoda</taxon>
        <taxon>Eucestoda</taxon>
        <taxon>Cyclophyllidea</taxon>
        <taxon>Hymenolepididae</taxon>
        <taxon>Hymenolepis</taxon>
    </lineage>
</organism>
<accession>A0A564XZK2</accession>
<reference evidence="1 2" key="1">
    <citation type="submission" date="2019-07" db="EMBL/GenBank/DDBJ databases">
        <authorList>
            <person name="Jastrzebski P J."/>
            <person name="Paukszto L."/>
            <person name="Jastrzebski P J."/>
        </authorList>
    </citation>
    <scope>NUCLEOTIDE SEQUENCE [LARGE SCALE GENOMIC DNA]</scope>
    <source>
        <strain evidence="1 2">WMS-il1</strain>
    </source>
</reference>
<dbReference type="AlphaFoldDB" id="A0A564XZK2"/>
<proteinExistence type="predicted"/>
<protein>
    <submittedName>
        <fullName evidence="1">Uncharacterized protein</fullName>
    </submittedName>
</protein>